<dbReference type="PATRIC" id="fig|1265738.3.peg.3721"/>
<name>M5RVC4_9BACT</name>
<accession>M5RVC4</accession>
<dbReference type="EMBL" id="ANOG01000538">
    <property type="protein sequence ID" value="EMI19332.1"/>
    <property type="molecule type" value="Genomic_DNA"/>
</dbReference>
<comment type="caution">
    <text evidence="1">The sequence shown here is derived from an EMBL/GenBank/DDBJ whole genome shotgun (WGS) entry which is preliminary data.</text>
</comment>
<organism evidence="1 2">
    <name type="scientific">Rhodopirellula maiorica SM1</name>
    <dbReference type="NCBI Taxonomy" id="1265738"/>
    <lineage>
        <taxon>Bacteria</taxon>
        <taxon>Pseudomonadati</taxon>
        <taxon>Planctomycetota</taxon>
        <taxon>Planctomycetia</taxon>
        <taxon>Pirellulales</taxon>
        <taxon>Pirellulaceae</taxon>
        <taxon>Novipirellula</taxon>
    </lineage>
</organism>
<protein>
    <submittedName>
        <fullName evidence="1">Uncharacterized protein</fullName>
    </submittedName>
</protein>
<evidence type="ECO:0000313" key="2">
    <source>
        <dbReference type="Proteomes" id="UP000011991"/>
    </source>
</evidence>
<gene>
    <name evidence="1" type="ORF">RMSM_03719</name>
</gene>
<proteinExistence type="predicted"/>
<dbReference type="AlphaFoldDB" id="M5RVC4"/>
<sequence>MVKEFASAWTMLWHNVCTHIALVGNTERISLNLSAYPRIYVMSVSQTTYYTGASFSTPCTTSYPSNHDRSRQQVKSYLQKCGVADERAAVESDRIVNQAATQIQSRSASQTTADLTRASLLLAIEELARMPLPTQLTRQVIPASIDRPMWNASPVRRAAPLRMQWWIDQLFGGNRMAVVKGRRRYVEQQN</sequence>
<keyword evidence="2" id="KW-1185">Reference proteome</keyword>
<evidence type="ECO:0000313" key="1">
    <source>
        <dbReference type="EMBL" id="EMI19332.1"/>
    </source>
</evidence>
<dbReference type="Proteomes" id="UP000011991">
    <property type="component" value="Unassembled WGS sequence"/>
</dbReference>
<reference evidence="1 2" key="1">
    <citation type="journal article" date="2013" name="Mar. Genomics">
        <title>Expression of sulfatases in Rhodopirellula baltica and the diversity of sulfatases in the genus Rhodopirellula.</title>
        <authorList>
            <person name="Wegner C.E."/>
            <person name="Richter-Heitmann T."/>
            <person name="Klindworth A."/>
            <person name="Klockow C."/>
            <person name="Richter M."/>
            <person name="Achstetter T."/>
            <person name="Glockner F.O."/>
            <person name="Harder J."/>
        </authorList>
    </citation>
    <scope>NUCLEOTIDE SEQUENCE [LARGE SCALE GENOMIC DNA]</scope>
    <source>
        <strain evidence="1 2">SM1</strain>
    </source>
</reference>